<dbReference type="InterPro" id="IPR052563">
    <property type="entry name" value="FliK"/>
</dbReference>
<dbReference type="PANTHER" id="PTHR37533">
    <property type="entry name" value="FLAGELLAR HOOK-LENGTH CONTROL PROTEIN"/>
    <property type="match status" value="1"/>
</dbReference>
<protein>
    <submittedName>
        <fullName evidence="3">Flagellar hook-length control protein FliK</fullName>
    </submittedName>
</protein>
<feature type="compositionally biased region" description="Basic and acidic residues" evidence="1">
    <location>
        <begin position="99"/>
        <end position="115"/>
    </location>
</feature>
<feature type="region of interest" description="Disordered" evidence="1">
    <location>
        <begin position="1"/>
        <end position="133"/>
    </location>
</feature>
<dbReference type="Proteomes" id="UP000198284">
    <property type="component" value="Unassembled WGS sequence"/>
</dbReference>
<keyword evidence="3" id="KW-0282">Flagellum</keyword>
<evidence type="ECO:0000259" key="2">
    <source>
        <dbReference type="Pfam" id="PF02120"/>
    </source>
</evidence>
<proteinExistence type="predicted"/>
<feature type="compositionally biased region" description="Low complexity" evidence="1">
    <location>
        <begin position="45"/>
        <end position="74"/>
    </location>
</feature>
<keyword evidence="4" id="KW-1185">Reference proteome</keyword>
<keyword evidence="3" id="KW-0966">Cell projection</keyword>
<reference evidence="3 4" key="1">
    <citation type="submission" date="2017-06" db="EMBL/GenBank/DDBJ databases">
        <authorList>
            <person name="Kim H.J."/>
            <person name="Triplett B.A."/>
        </authorList>
    </citation>
    <scope>NUCLEOTIDE SEQUENCE [LARGE SCALE GENOMIC DNA]</scope>
    <source>
        <strain evidence="3 4">U15</strain>
    </source>
</reference>
<feature type="compositionally biased region" description="Polar residues" evidence="1">
    <location>
        <begin position="122"/>
        <end position="133"/>
    </location>
</feature>
<feature type="compositionally biased region" description="Polar residues" evidence="1">
    <location>
        <begin position="376"/>
        <end position="388"/>
    </location>
</feature>
<feature type="region of interest" description="Disordered" evidence="1">
    <location>
        <begin position="376"/>
        <end position="433"/>
    </location>
</feature>
<dbReference type="RefSeq" id="WP_245844854.1">
    <property type="nucleotide sequence ID" value="NZ_FZOT01000004.1"/>
</dbReference>
<dbReference type="AlphaFoldDB" id="A0A239FYR4"/>
<dbReference type="PANTHER" id="PTHR37533:SF2">
    <property type="entry name" value="FLAGELLAR HOOK-LENGTH CONTROL PROTEIN"/>
    <property type="match status" value="1"/>
</dbReference>
<sequence length="433" mass="43492">MRTASTQVLNTLLNGTAPAASPKPNESAAPVTPFSTFLSRESAGRSMPEMPAPAAAPARSESPKPAQKQAQKQVQPEKPRAAEAKTPEKTESAQAPDAPADKTAGKAEASSAKEADADEGDQSATPAAESAQSPQDMLALMMDAGQFARAAQTVQAPGAAEGMKQPGAEALAEGGVTEQPERAGRVALRHPLEAAAGKHVIDDGDTGGKTLPGAAADKAGLAGTAAAQNNVLPDLGAALKEPALAADQAAEFAAKLNDALPAAAQSAQALRQAAPAAFAAGGVNSDTLAPKVGTPAWDAALGQKVVWMVAGEEQSASLTLNPPDLGPLQVVLNVSNSQATATFVSDQAQVREAIEAAMPKLREMLGDAGIQLGQASVNAGTPGQQHAFAQTGEGSRRTPAAGQDAGERIAEGEVRTGRARTGAGGNGLVDTFA</sequence>
<feature type="compositionally biased region" description="Basic and acidic residues" evidence="1">
    <location>
        <begin position="75"/>
        <end position="91"/>
    </location>
</feature>
<dbReference type="Gene3D" id="3.30.750.140">
    <property type="match status" value="1"/>
</dbReference>
<dbReference type="InterPro" id="IPR038610">
    <property type="entry name" value="FliK-like_C_sf"/>
</dbReference>
<organism evidence="3 4">
    <name type="scientific">Noviherbaspirillum humi</name>
    <dbReference type="NCBI Taxonomy" id="1688639"/>
    <lineage>
        <taxon>Bacteria</taxon>
        <taxon>Pseudomonadati</taxon>
        <taxon>Pseudomonadota</taxon>
        <taxon>Betaproteobacteria</taxon>
        <taxon>Burkholderiales</taxon>
        <taxon>Oxalobacteraceae</taxon>
        <taxon>Noviherbaspirillum</taxon>
    </lineage>
</organism>
<gene>
    <name evidence="3" type="ORF">SAMN06265795_104136</name>
</gene>
<accession>A0A239FYR4</accession>
<keyword evidence="3" id="KW-0969">Cilium</keyword>
<feature type="compositionally biased region" description="Polar residues" evidence="1">
    <location>
        <begin position="1"/>
        <end position="14"/>
    </location>
</feature>
<dbReference type="EMBL" id="FZOT01000004">
    <property type="protein sequence ID" value="SNS61422.1"/>
    <property type="molecule type" value="Genomic_DNA"/>
</dbReference>
<evidence type="ECO:0000313" key="3">
    <source>
        <dbReference type="EMBL" id="SNS61422.1"/>
    </source>
</evidence>
<dbReference type="InterPro" id="IPR021136">
    <property type="entry name" value="Flagellar_hook_control-like_C"/>
</dbReference>
<feature type="compositionally biased region" description="Basic and acidic residues" evidence="1">
    <location>
        <begin position="405"/>
        <end position="416"/>
    </location>
</feature>
<evidence type="ECO:0000313" key="4">
    <source>
        <dbReference type="Proteomes" id="UP000198284"/>
    </source>
</evidence>
<dbReference type="Pfam" id="PF02120">
    <property type="entry name" value="Flg_hook"/>
    <property type="match status" value="1"/>
</dbReference>
<evidence type="ECO:0000256" key="1">
    <source>
        <dbReference type="SAM" id="MobiDB-lite"/>
    </source>
</evidence>
<name>A0A239FYR4_9BURK</name>
<feature type="domain" description="Flagellar hook-length control protein-like C-terminal" evidence="2">
    <location>
        <begin position="303"/>
        <end position="385"/>
    </location>
</feature>
<dbReference type="CDD" id="cd17470">
    <property type="entry name" value="T3SS_Flik_C"/>
    <property type="match status" value="1"/>
</dbReference>